<comment type="caution">
    <text evidence="2">The sequence shown here is derived from an EMBL/GenBank/DDBJ whole genome shotgun (WGS) entry which is preliminary data.</text>
</comment>
<name>A0AAV4VFL8_9ARAC</name>
<evidence type="ECO:0000256" key="1">
    <source>
        <dbReference type="SAM" id="SignalP"/>
    </source>
</evidence>
<evidence type="ECO:0008006" key="4">
    <source>
        <dbReference type="Google" id="ProtNLM"/>
    </source>
</evidence>
<gene>
    <name evidence="2" type="ORF">CDAR_469121</name>
</gene>
<dbReference type="AlphaFoldDB" id="A0AAV4VFL8"/>
<sequence>MQIHLLLNIVAIRLLSHGAQAASQQLLSKVDYLQQMDKSLAGDILILNSLLVRFCSSGGLFRCCQRISHCWLACSFIKPASRQKRRIEFTCDDACLSGSDAGCRKLCVVECGIGPSQRVFL</sequence>
<reference evidence="2 3" key="1">
    <citation type="submission" date="2021-06" db="EMBL/GenBank/DDBJ databases">
        <title>Caerostris darwini draft genome.</title>
        <authorList>
            <person name="Kono N."/>
            <person name="Arakawa K."/>
        </authorList>
    </citation>
    <scope>NUCLEOTIDE SEQUENCE [LARGE SCALE GENOMIC DNA]</scope>
</reference>
<feature type="chain" id="PRO_5043349270" description="Secreted protein" evidence="1">
    <location>
        <begin position="22"/>
        <end position="121"/>
    </location>
</feature>
<feature type="signal peptide" evidence="1">
    <location>
        <begin position="1"/>
        <end position="21"/>
    </location>
</feature>
<keyword evidence="1" id="KW-0732">Signal</keyword>
<protein>
    <recommendedName>
        <fullName evidence="4">Secreted protein</fullName>
    </recommendedName>
</protein>
<evidence type="ECO:0000313" key="2">
    <source>
        <dbReference type="EMBL" id="GIY69097.1"/>
    </source>
</evidence>
<evidence type="ECO:0000313" key="3">
    <source>
        <dbReference type="Proteomes" id="UP001054837"/>
    </source>
</evidence>
<dbReference type="EMBL" id="BPLQ01013000">
    <property type="protein sequence ID" value="GIY69097.1"/>
    <property type="molecule type" value="Genomic_DNA"/>
</dbReference>
<dbReference type="Proteomes" id="UP001054837">
    <property type="component" value="Unassembled WGS sequence"/>
</dbReference>
<proteinExistence type="predicted"/>
<keyword evidence="3" id="KW-1185">Reference proteome</keyword>
<organism evidence="2 3">
    <name type="scientific">Caerostris darwini</name>
    <dbReference type="NCBI Taxonomy" id="1538125"/>
    <lineage>
        <taxon>Eukaryota</taxon>
        <taxon>Metazoa</taxon>
        <taxon>Ecdysozoa</taxon>
        <taxon>Arthropoda</taxon>
        <taxon>Chelicerata</taxon>
        <taxon>Arachnida</taxon>
        <taxon>Araneae</taxon>
        <taxon>Araneomorphae</taxon>
        <taxon>Entelegynae</taxon>
        <taxon>Araneoidea</taxon>
        <taxon>Araneidae</taxon>
        <taxon>Caerostris</taxon>
    </lineage>
</organism>
<accession>A0AAV4VFL8</accession>